<keyword evidence="2" id="KW-0472">Membrane</keyword>
<keyword evidence="2" id="KW-1133">Transmembrane helix</keyword>
<keyword evidence="2" id="KW-0812">Transmembrane</keyword>
<feature type="region of interest" description="Disordered" evidence="1">
    <location>
        <begin position="280"/>
        <end position="308"/>
    </location>
</feature>
<comment type="caution">
    <text evidence="3">The sequence shown here is derived from an EMBL/GenBank/DDBJ whole genome shotgun (WGS) entry which is preliminary data.</text>
</comment>
<evidence type="ECO:0000313" key="3">
    <source>
        <dbReference type="EMBL" id="RUS88693.1"/>
    </source>
</evidence>
<reference evidence="3 4" key="1">
    <citation type="submission" date="2019-01" db="EMBL/GenBank/DDBJ databases">
        <title>A draft genome assembly of the solar-powered sea slug Elysia chlorotica.</title>
        <authorList>
            <person name="Cai H."/>
            <person name="Li Q."/>
            <person name="Fang X."/>
            <person name="Li J."/>
            <person name="Curtis N.E."/>
            <person name="Altenburger A."/>
            <person name="Shibata T."/>
            <person name="Feng M."/>
            <person name="Maeda T."/>
            <person name="Schwartz J.A."/>
            <person name="Shigenobu S."/>
            <person name="Lundholm N."/>
            <person name="Nishiyama T."/>
            <person name="Yang H."/>
            <person name="Hasebe M."/>
            <person name="Li S."/>
            <person name="Pierce S.K."/>
            <person name="Wang J."/>
        </authorList>
    </citation>
    <scope>NUCLEOTIDE SEQUENCE [LARGE SCALE GENOMIC DNA]</scope>
    <source>
        <strain evidence="3">EC2010</strain>
        <tissue evidence="3">Whole organism of an adult</tissue>
    </source>
</reference>
<protein>
    <submittedName>
        <fullName evidence="3">Uncharacterized protein</fullName>
    </submittedName>
</protein>
<dbReference type="EMBL" id="RQTK01000075">
    <property type="protein sequence ID" value="RUS88693.1"/>
    <property type="molecule type" value="Genomic_DNA"/>
</dbReference>
<dbReference type="OrthoDB" id="5986449at2759"/>
<feature type="region of interest" description="Disordered" evidence="1">
    <location>
        <begin position="368"/>
        <end position="428"/>
    </location>
</feature>
<gene>
    <name evidence="3" type="ORF">EGW08_003508</name>
</gene>
<name>A0A3S1BQ04_ELYCH</name>
<feature type="compositionally biased region" description="Basic and acidic residues" evidence="1">
    <location>
        <begin position="370"/>
        <end position="389"/>
    </location>
</feature>
<proteinExistence type="predicted"/>
<feature type="transmembrane region" description="Helical" evidence="2">
    <location>
        <begin position="127"/>
        <end position="153"/>
    </location>
</feature>
<dbReference type="AlphaFoldDB" id="A0A3S1BQ04"/>
<evidence type="ECO:0000313" key="4">
    <source>
        <dbReference type="Proteomes" id="UP000271974"/>
    </source>
</evidence>
<keyword evidence="4" id="KW-1185">Reference proteome</keyword>
<dbReference type="Proteomes" id="UP000271974">
    <property type="component" value="Unassembled WGS sequence"/>
</dbReference>
<accession>A0A3S1BQ04</accession>
<organism evidence="3 4">
    <name type="scientific">Elysia chlorotica</name>
    <name type="common">Eastern emerald elysia</name>
    <name type="synonym">Sea slug</name>
    <dbReference type="NCBI Taxonomy" id="188477"/>
    <lineage>
        <taxon>Eukaryota</taxon>
        <taxon>Metazoa</taxon>
        <taxon>Spiralia</taxon>
        <taxon>Lophotrochozoa</taxon>
        <taxon>Mollusca</taxon>
        <taxon>Gastropoda</taxon>
        <taxon>Heterobranchia</taxon>
        <taxon>Euthyneura</taxon>
        <taxon>Panpulmonata</taxon>
        <taxon>Sacoglossa</taxon>
        <taxon>Placobranchoidea</taxon>
        <taxon>Plakobranchidae</taxon>
        <taxon>Elysia</taxon>
    </lineage>
</organism>
<feature type="compositionally biased region" description="Polar residues" evidence="1">
    <location>
        <begin position="393"/>
        <end position="424"/>
    </location>
</feature>
<sequence length="587" mass="64436">MRTVYKNVAIGQHPGLPYGAGVYSVHCPAPRLTRPVWFHQALTHCGRCLSACRVVPKLVKIAVTELANVGTLCINRKLLSPAPPAEKIFTLPSASLPSQYRSLLPARAAKAEELLRLERSSRRISKAVVALTALIVVFIVAIFSAIIATLVHYSSRPQEILPSAVSKDSYFQVDHVTTVELSRAPNSKNQPYQVQSTGSQCVERCWEFSAFKFSATCEEGRCQCHNKAYQEDSCLPIFGRCAIRYVLPGEDRQSFQVTYKGQTEPVYACSVQPLKLSSSPVLTTESRAMDRGTQGESSDRNGDSFDSFGTSRYEAEQIAMDHQRKLSSQSKNNETDSIVNENLGGVSALNHPSTPTTSTLSDLLHATEVIPRDKERTSPADFPSTDHSRGKNKSTILQQNNQQNPDIDLNLPSSGDLETTSSPPVKSGHKVHVISVHGDMSSRHHVTNVTVTSSHTQSIVLVLVSYGGRHWNIMVDDTIQVQEIVLVANHRVSACSVAFSRRRDQGLQPTSLKDAVFSPAHIPDPNNQSTSPTVSRKLLRTGYGDDRRRGNTPQLLEAITGLFGEIFSFIGSARADSITKNLNFDLT</sequence>
<evidence type="ECO:0000256" key="2">
    <source>
        <dbReference type="SAM" id="Phobius"/>
    </source>
</evidence>
<evidence type="ECO:0000256" key="1">
    <source>
        <dbReference type="SAM" id="MobiDB-lite"/>
    </source>
</evidence>